<dbReference type="RefSeq" id="WP_407328825.1">
    <property type="nucleotide sequence ID" value="NZ_CP136865.1"/>
</dbReference>
<keyword evidence="1" id="KW-0472">Membrane</keyword>
<dbReference type="EC" id="3.4.23.-" evidence="2"/>
<keyword evidence="2" id="KW-0378">Hydrolase</keyword>
<feature type="transmembrane region" description="Helical" evidence="1">
    <location>
        <begin position="12"/>
        <end position="32"/>
    </location>
</feature>
<dbReference type="CDD" id="cd05483">
    <property type="entry name" value="retropepsin_like_bacteria"/>
    <property type="match status" value="1"/>
</dbReference>
<keyword evidence="2" id="KW-0645">Protease</keyword>
<dbReference type="Gene3D" id="2.40.70.10">
    <property type="entry name" value="Acid Proteases"/>
    <property type="match status" value="1"/>
</dbReference>
<sequence>MEEPRQEHQRMGRVMQVFAWLAVMALLMLYFGDVLERQRNPNRSVDTEVTAAGVREVELKRNRMGHYVSAGTINGEEVVFLLDTGATGVAIPAALAERLSLPKGRPIMTNTANGSTRSYLTRLDEVAVGDIRLQNVEASITPGLQMREVLLGMSFLKHIEFTQRGNTLTLRQYL</sequence>
<evidence type="ECO:0000256" key="1">
    <source>
        <dbReference type="SAM" id="Phobius"/>
    </source>
</evidence>
<keyword evidence="3" id="KW-1185">Reference proteome</keyword>
<reference evidence="2 3" key="1">
    <citation type="submission" date="2023-10" db="EMBL/GenBank/DDBJ databases">
        <title>Two novel species belonging to the OM43/NOR5 clade.</title>
        <authorList>
            <person name="Park M."/>
        </authorList>
    </citation>
    <scope>NUCLEOTIDE SEQUENCE [LARGE SCALE GENOMIC DNA]</scope>
    <source>
        <strain evidence="2 3">IMCC45268</strain>
    </source>
</reference>
<dbReference type="InterPro" id="IPR011969">
    <property type="entry name" value="Clan_AA_Asp_peptidase_C"/>
</dbReference>
<evidence type="ECO:0000313" key="2">
    <source>
        <dbReference type="EMBL" id="WOJ97798.1"/>
    </source>
</evidence>
<dbReference type="SUPFAM" id="SSF50630">
    <property type="entry name" value="Acid proteases"/>
    <property type="match status" value="1"/>
</dbReference>
<dbReference type="NCBIfam" id="TIGR02281">
    <property type="entry name" value="clan_AA_DTGA"/>
    <property type="match status" value="1"/>
</dbReference>
<gene>
    <name evidence="2" type="ORF">R0137_04280</name>
</gene>
<keyword evidence="1" id="KW-0812">Transmembrane</keyword>
<keyword evidence="1" id="KW-1133">Transmembrane helix</keyword>
<dbReference type="GO" id="GO:0006508">
    <property type="term" value="P:proteolysis"/>
    <property type="evidence" value="ECO:0007669"/>
    <property type="project" value="UniProtKB-KW"/>
</dbReference>
<protein>
    <submittedName>
        <fullName evidence="2">TIGR02281 family clan AA aspartic protease</fullName>
        <ecNumber evidence="2">3.4.23.-</ecNumber>
    </submittedName>
</protein>
<organism evidence="2 3">
    <name type="scientific">Congregibacter brevis</name>
    <dbReference type="NCBI Taxonomy" id="3081201"/>
    <lineage>
        <taxon>Bacteria</taxon>
        <taxon>Pseudomonadati</taxon>
        <taxon>Pseudomonadota</taxon>
        <taxon>Gammaproteobacteria</taxon>
        <taxon>Cellvibrionales</taxon>
        <taxon>Halieaceae</taxon>
        <taxon>Congregibacter</taxon>
    </lineage>
</organism>
<evidence type="ECO:0000313" key="3">
    <source>
        <dbReference type="Proteomes" id="UP001626549"/>
    </source>
</evidence>
<dbReference type="InterPro" id="IPR034122">
    <property type="entry name" value="Retropepsin-like_bacterial"/>
</dbReference>
<dbReference type="InterPro" id="IPR021109">
    <property type="entry name" value="Peptidase_aspartic_dom_sf"/>
</dbReference>
<dbReference type="EMBL" id="CP136865">
    <property type="protein sequence ID" value="WOJ97798.1"/>
    <property type="molecule type" value="Genomic_DNA"/>
</dbReference>
<proteinExistence type="predicted"/>
<name>A0ABZ0IE40_9GAMM</name>
<dbReference type="Pfam" id="PF13975">
    <property type="entry name" value="gag-asp_proteas"/>
    <property type="match status" value="1"/>
</dbReference>
<accession>A0ABZ0IE40</accession>
<dbReference type="Proteomes" id="UP001626549">
    <property type="component" value="Chromosome"/>
</dbReference>
<dbReference type="GO" id="GO:0008233">
    <property type="term" value="F:peptidase activity"/>
    <property type="evidence" value="ECO:0007669"/>
    <property type="project" value="UniProtKB-KW"/>
</dbReference>